<feature type="region of interest" description="Disordered" evidence="2">
    <location>
        <begin position="1"/>
        <end position="41"/>
    </location>
</feature>
<evidence type="ECO:0000259" key="3">
    <source>
        <dbReference type="Pfam" id="PF24883"/>
    </source>
</evidence>
<dbReference type="Gene3D" id="3.40.50.300">
    <property type="entry name" value="P-loop containing nucleotide triphosphate hydrolases"/>
    <property type="match status" value="2"/>
</dbReference>
<dbReference type="SUPFAM" id="SSF52540">
    <property type="entry name" value="P-loop containing nucleoside triphosphate hydrolases"/>
    <property type="match status" value="3"/>
</dbReference>
<accession>A0A4Q2DDL6</accession>
<sequence>MTKSGEKDPDARGSSGRDSTCNDSSLEEKKALPRTQSQSDDQTATLLTHCALEALWDSPLITSLTLPLHPKTSVGALTALEKWITEPRSTGSEHPLTASKPLLWFSGPLGSGKTTILRELAKRSSNENRLLASFFFSTHSIPGVNTDKYFVPTVAYQIASNIPGLWDFVSSAIQEDPEMFARPLDEQMLGLIFEPLERYSRYSTRHRYWWRRLKASVTSRGRWPEKLEQCTTFRKLCGEWWNRNIIIVDGLDECVGIEAQRHVIALMTWAGERRKFPLRFVASGPVENRNIVEAFHNAGRESEVFLSMASNSYKREAEMKAFVQDELDRIKRDHPMAGSISWPEGWPGEVGELLVKKASGLFVYLSTVIAFIDDPKGNPVELLEWLSSSIPSQNTADYTKPFAELDELYTAILHYQQGSAHNVHNILELRKRVLHAMIFSGMEFGSVGELDEYLGVEPGSVESAVRHLHSLICFPHPPPPCSLPIVPASNPSNAYASDPATGPGKIWFRHKSLWDFLVLKERSGDMHQCIPVEKMTFPSFADTTTSISLTENMAFTNASHFTIAEAQFNAITNQNQSLAFDKEPLSVLLNHSAINAMADSPSASYAPTCHPGTRENVTGDIMAWARDPTATALLWLSGPAGAGKSCIQRKIVQLCADEGFHVACFFFSIREPETSNEARFITTLAAQLAENIPGLKWYIERAIKMDHRMFTRSLDSQVEGLIFKPLQELEGSMSNRLKGSFRKTLTVFGAYRDDPIKSWMKTNVIVVDGLDECVNEKEQVHILHLIHSLATHSHFPFRFVIASRPEYAIRTAFSSTPMSNDTLILRLENYRADEDIRRFLRAEFSRLKSDHPASASIPAEWPSAEDENALVTKASKQFVYVSVVMKHLTNPRLLNPMLELQHILGHRPSESDAKTNPFAELDALYNRDRVSGTVMWILTLFSI</sequence>
<feature type="domain" description="Nephrocystin 3-like N-terminal" evidence="3">
    <location>
        <begin position="621"/>
        <end position="723"/>
    </location>
</feature>
<organism evidence="4 5">
    <name type="scientific">Candolleomyces aberdarensis</name>
    <dbReference type="NCBI Taxonomy" id="2316362"/>
    <lineage>
        <taxon>Eukaryota</taxon>
        <taxon>Fungi</taxon>
        <taxon>Dikarya</taxon>
        <taxon>Basidiomycota</taxon>
        <taxon>Agaricomycotina</taxon>
        <taxon>Agaricomycetes</taxon>
        <taxon>Agaricomycetidae</taxon>
        <taxon>Agaricales</taxon>
        <taxon>Agaricineae</taxon>
        <taxon>Psathyrellaceae</taxon>
        <taxon>Candolleomyces</taxon>
    </lineage>
</organism>
<proteinExistence type="predicted"/>
<name>A0A4Q2DDL6_9AGAR</name>
<dbReference type="InterPro" id="IPR056884">
    <property type="entry name" value="NPHP3-like_N"/>
</dbReference>
<dbReference type="OrthoDB" id="4760524at2759"/>
<dbReference type="PANTHER" id="PTHR10039">
    <property type="entry name" value="AMELOGENIN"/>
    <property type="match status" value="1"/>
</dbReference>
<keyword evidence="5" id="KW-1185">Reference proteome</keyword>
<dbReference type="EMBL" id="SDEE01000379">
    <property type="protein sequence ID" value="RXW17001.1"/>
    <property type="molecule type" value="Genomic_DNA"/>
</dbReference>
<evidence type="ECO:0000256" key="2">
    <source>
        <dbReference type="SAM" id="MobiDB-lite"/>
    </source>
</evidence>
<dbReference type="Proteomes" id="UP000290288">
    <property type="component" value="Unassembled WGS sequence"/>
</dbReference>
<gene>
    <name evidence="4" type="ORF">EST38_g8844</name>
</gene>
<evidence type="ECO:0000256" key="1">
    <source>
        <dbReference type="ARBA" id="ARBA00022737"/>
    </source>
</evidence>
<comment type="caution">
    <text evidence="4">The sequence shown here is derived from an EMBL/GenBank/DDBJ whole genome shotgun (WGS) entry which is preliminary data.</text>
</comment>
<dbReference type="InterPro" id="IPR027417">
    <property type="entry name" value="P-loop_NTPase"/>
</dbReference>
<keyword evidence="1" id="KW-0677">Repeat</keyword>
<protein>
    <recommendedName>
        <fullName evidence="3">Nephrocystin 3-like N-terminal domain-containing protein</fullName>
    </recommendedName>
</protein>
<dbReference type="AlphaFoldDB" id="A0A4Q2DDL6"/>
<evidence type="ECO:0000313" key="4">
    <source>
        <dbReference type="EMBL" id="RXW17001.1"/>
    </source>
</evidence>
<evidence type="ECO:0000313" key="5">
    <source>
        <dbReference type="Proteomes" id="UP000290288"/>
    </source>
</evidence>
<reference evidence="4 5" key="1">
    <citation type="submission" date="2019-01" db="EMBL/GenBank/DDBJ databases">
        <title>Draft genome sequence of Psathyrella aberdarensis IHI B618.</title>
        <authorList>
            <person name="Buettner E."/>
            <person name="Kellner H."/>
        </authorList>
    </citation>
    <scope>NUCLEOTIDE SEQUENCE [LARGE SCALE GENOMIC DNA]</scope>
    <source>
        <strain evidence="4 5">IHI B618</strain>
    </source>
</reference>
<feature type="domain" description="Nephrocystin 3-like N-terminal" evidence="3">
    <location>
        <begin position="97"/>
        <end position="196"/>
    </location>
</feature>
<feature type="compositionally biased region" description="Basic and acidic residues" evidence="2">
    <location>
        <begin position="1"/>
        <end position="11"/>
    </location>
</feature>
<dbReference type="PANTHER" id="PTHR10039:SF14">
    <property type="entry name" value="NACHT DOMAIN-CONTAINING PROTEIN"/>
    <property type="match status" value="1"/>
</dbReference>
<dbReference type="Pfam" id="PF24883">
    <property type="entry name" value="NPHP3_N"/>
    <property type="match status" value="2"/>
</dbReference>